<dbReference type="InterPro" id="IPR027266">
    <property type="entry name" value="TrmE/GcvT-like"/>
</dbReference>
<dbReference type="Gene3D" id="3.30.1360.120">
    <property type="entry name" value="Probable tRNA modification gtpase trme, domain 1"/>
    <property type="match status" value="1"/>
</dbReference>
<keyword evidence="2" id="KW-1185">Reference proteome</keyword>
<dbReference type="Gene3D" id="3.30.70.1520">
    <property type="entry name" value="Heterotetrameric sarcosine oxidase"/>
    <property type="match status" value="1"/>
</dbReference>
<reference evidence="2" key="1">
    <citation type="submission" date="2018-03" db="EMBL/GenBank/DDBJ databases">
        <title>Genomic analysis of the strain SH-1 isolated from shrimp intestine.</title>
        <authorList>
            <person name="Kim Y.-S."/>
            <person name="Kim S.-E."/>
            <person name="Kim K.-H."/>
        </authorList>
    </citation>
    <scope>NUCLEOTIDE SEQUENCE [LARGE SCALE GENOMIC DNA]</scope>
    <source>
        <strain evidence="2">SH-1</strain>
    </source>
</reference>
<protein>
    <submittedName>
        <fullName evidence="1">Sarcosine oxidase subunit gamma</fullName>
    </submittedName>
</protein>
<dbReference type="Proteomes" id="UP000237655">
    <property type="component" value="Chromosome"/>
</dbReference>
<dbReference type="AlphaFoldDB" id="A0A2S0MKH3"/>
<name>A0A2S0MKH3_9RHOB</name>
<dbReference type="RefSeq" id="WP_106470700.1">
    <property type="nucleotide sequence ID" value="NZ_CP027665.1"/>
</dbReference>
<gene>
    <name evidence="1" type="ORF">C6Y53_00780</name>
</gene>
<accession>A0A2S0MKH3</accession>
<dbReference type="InterPro" id="IPR007375">
    <property type="entry name" value="SoxG"/>
</dbReference>
<dbReference type="Pfam" id="PF04268">
    <property type="entry name" value="SoxG"/>
    <property type="match status" value="1"/>
</dbReference>
<dbReference type="KEGG" id="thas:C6Y53_00780"/>
<dbReference type="EMBL" id="CP027665">
    <property type="protein sequence ID" value="AVO36385.1"/>
    <property type="molecule type" value="Genomic_DNA"/>
</dbReference>
<evidence type="ECO:0000313" key="2">
    <source>
        <dbReference type="Proteomes" id="UP000237655"/>
    </source>
</evidence>
<sequence length="191" mass="20743">MSEAKSALDGMTFDGFVALRETGLQGMITLRGNLDARPLKAALKTFGVAIPKQRAIVQAEDRAAAWMSPDELLLFCPYDEVSGALAALHVTLAGSHALAVDMSDARAMFELRGDRVREVMAKLAPVDFAPGIFEPGEFRRSRMAQVPAAFWMPDGETMRIVCFRSVAPYMFELLKTSALPGSEVGLFRTGA</sequence>
<proteinExistence type="predicted"/>
<organism evidence="1 2">
    <name type="scientific">Pukyongiella litopenaei</name>
    <dbReference type="NCBI Taxonomy" id="2605946"/>
    <lineage>
        <taxon>Bacteria</taxon>
        <taxon>Pseudomonadati</taxon>
        <taxon>Pseudomonadota</taxon>
        <taxon>Alphaproteobacteria</taxon>
        <taxon>Rhodobacterales</taxon>
        <taxon>Paracoccaceae</taxon>
        <taxon>Pukyongiella</taxon>
    </lineage>
</organism>
<evidence type="ECO:0000313" key="1">
    <source>
        <dbReference type="EMBL" id="AVO36385.1"/>
    </source>
</evidence>
<dbReference type="SUPFAM" id="SSF103025">
    <property type="entry name" value="Folate-binding domain"/>
    <property type="match status" value="1"/>
</dbReference>